<dbReference type="InterPro" id="IPR001537">
    <property type="entry name" value="SpoU_MeTrfase"/>
</dbReference>
<dbReference type="EMBL" id="JBCHKQ010000001">
    <property type="protein sequence ID" value="MEM5947070.1"/>
    <property type="molecule type" value="Genomic_DNA"/>
</dbReference>
<gene>
    <name evidence="4" type="ORF">WKV44_00775</name>
</gene>
<dbReference type="InterPro" id="IPR029028">
    <property type="entry name" value="Alpha/beta_knot_MTases"/>
</dbReference>
<dbReference type="RefSeq" id="WP_420068523.1">
    <property type="nucleotide sequence ID" value="NZ_JBCHKQ010000001.1"/>
</dbReference>
<evidence type="ECO:0000256" key="1">
    <source>
        <dbReference type="ARBA" id="ARBA00022603"/>
    </source>
</evidence>
<dbReference type="Gene3D" id="3.40.1280.10">
    <property type="match status" value="1"/>
</dbReference>
<feature type="domain" description="tRNA/rRNA methyltransferase SpoU type" evidence="3">
    <location>
        <begin position="121"/>
        <end position="258"/>
    </location>
</feature>
<dbReference type="GO" id="GO:0008168">
    <property type="term" value="F:methyltransferase activity"/>
    <property type="evidence" value="ECO:0007669"/>
    <property type="project" value="UniProtKB-KW"/>
</dbReference>
<protein>
    <submittedName>
        <fullName evidence="4">TrmH family RNA methyltransferase</fullName>
    </submittedName>
</protein>
<dbReference type="PANTHER" id="PTHR43191">
    <property type="entry name" value="RRNA METHYLTRANSFERASE 3"/>
    <property type="match status" value="1"/>
</dbReference>
<evidence type="ECO:0000313" key="4">
    <source>
        <dbReference type="EMBL" id="MEM5947070.1"/>
    </source>
</evidence>
<dbReference type="Proteomes" id="UP001466331">
    <property type="component" value="Unassembled WGS sequence"/>
</dbReference>
<name>A0ABU9U8T3_9SPIR</name>
<evidence type="ECO:0000259" key="3">
    <source>
        <dbReference type="Pfam" id="PF00588"/>
    </source>
</evidence>
<evidence type="ECO:0000256" key="2">
    <source>
        <dbReference type="ARBA" id="ARBA00022679"/>
    </source>
</evidence>
<keyword evidence="1 4" id="KW-0489">Methyltransferase</keyword>
<dbReference type="GO" id="GO:0032259">
    <property type="term" value="P:methylation"/>
    <property type="evidence" value="ECO:0007669"/>
    <property type="project" value="UniProtKB-KW"/>
</dbReference>
<dbReference type="Pfam" id="PF00588">
    <property type="entry name" value="SpoU_methylase"/>
    <property type="match status" value="1"/>
</dbReference>
<keyword evidence="2" id="KW-0808">Transferase</keyword>
<proteinExistence type="predicted"/>
<dbReference type="PANTHER" id="PTHR43191:SF7">
    <property type="entry name" value="OBP33PEP LIKE PROTEIN"/>
    <property type="match status" value="1"/>
</dbReference>
<evidence type="ECO:0000313" key="5">
    <source>
        <dbReference type="Proteomes" id="UP001466331"/>
    </source>
</evidence>
<accession>A0ABU9U8T3</accession>
<comment type="caution">
    <text evidence="4">The sequence shown here is derived from an EMBL/GenBank/DDBJ whole genome shotgun (WGS) entry which is preliminary data.</text>
</comment>
<keyword evidence="5" id="KW-1185">Reference proteome</keyword>
<reference evidence="4 5" key="1">
    <citation type="submission" date="2024-03" db="EMBL/GenBank/DDBJ databases">
        <title>Ignisphaera cupida sp. nov., a hyperthermophilic hydrolytic archaeon from a hot spring of Kamchatka, and proposal of Ignisphaeraceae fam. nov.</title>
        <authorList>
            <person name="Podosokorskaya O.A."/>
            <person name="Elcheninov A.G."/>
            <person name="Maltseva A.I."/>
            <person name="Zayulina K.S."/>
            <person name="Novikov A."/>
            <person name="Merkel A.Y."/>
        </authorList>
    </citation>
    <scope>NUCLEOTIDE SEQUENCE [LARGE SCALE GENOMIC DNA]</scope>
    <source>
        <strain evidence="4 5">38H-sp</strain>
    </source>
</reference>
<dbReference type="SUPFAM" id="SSF75217">
    <property type="entry name" value="alpha/beta knot"/>
    <property type="match status" value="1"/>
</dbReference>
<dbReference type="InterPro" id="IPR051259">
    <property type="entry name" value="rRNA_Methyltransferase"/>
</dbReference>
<organism evidence="4 5">
    <name type="scientific">Rarispira pelagica</name>
    <dbReference type="NCBI Taxonomy" id="3141764"/>
    <lineage>
        <taxon>Bacteria</taxon>
        <taxon>Pseudomonadati</taxon>
        <taxon>Spirochaetota</taxon>
        <taxon>Spirochaetia</taxon>
        <taxon>Winmispirales</taxon>
        <taxon>Winmispiraceae</taxon>
        <taxon>Rarispira</taxon>
    </lineage>
</organism>
<sequence>MITPGKFASLSSSAKKRKLLRLCKQWLYLSESDWVIYSSVVRSILDISSSVKDWDDNLRAIILDTLVVLRQASPSDRAYKRAIMNLASSVGEELGIYTADWDSFFVEKEICAGKERTVLPITLYLEDVRSPYNVGSIFRTAEALGGERIFLGGITPSLDNNRARKTARGSEHIIKWQRSELKMLVSYYTVFALETGGTPVDDFVFPERGLMIVGSEELGVSQEALELAEKKGAGRVSVPLLGLKGSLNVSVATGIVLYFWKKSLLSS</sequence>
<dbReference type="InterPro" id="IPR029026">
    <property type="entry name" value="tRNA_m1G_MTases_N"/>
</dbReference>